<evidence type="ECO:0000256" key="1">
    <source>
        <dbReference type="SAM" id="MobiDB-lite"/>
    </source>
</evidence>
<feature type="compositionally biased region" description="Basic and acidic residues" evidence="1">
    <location>
        <begin position="86"/>
        <end position="95"/>
    </location>
</feature>
<dbReference type="Proteomes" id="UP000018001">
    <property type="component" value="Unassembled WGS sequence"/>
</dbReference>
<keyword evidence="2" id="KW-0732">Signal</keyword>
<evidence type="ECO:0000313" key="3">
    <source>
        <dbReference type="EMBL" id="GAD96442.1"/>
    </source>
</evidence>
<feature type="region of interest" description="Disordered" evidence="1">
    <location>
        <begin position="65"/>
        <end position="118"/>
    </location>
</feature>
<sequence>MRIFYSLRRLMGDIYMFLLLSSALTLASPFESVPQNVASLFRRSLPGSLGWAPAGAVGYYQPPPGPIAKPPVPTETKAASTSASEITHELRRHLVTETGTVPRQHAASATGTSSSTESNLANKDAVVGIAGMLAPALVAMLQV</sequence>
<dbReference type="eggNOG" id="ENOG502T5N7">
    <property type="taxonomic scope" value="Eukaryota"/>
</dbReference>
<evidence type="ECO:0000256" key="2">
    <source>
        <dbReference type="SAM" id="SignalP"/>
    </source>
</evidence>
<keyword evidence="4" id="KW-1185">Reference proteome</keyword>
<name>V5G6G4_BYSSN</name>
<dbReference type="AlphaFoldDB" id="V5G6G4"/>
<feature type="compositionally biased region" description="Low complexity" evidence="1">
    <location>
        <begin position="106"/>
        <end position="118"/>
    </location>
</feature>
<gene>
    <name evidence="3" type="ORF">PVAR5_5096</name>
</gene>
<organism evidence="3 4">
    <name type="scientific">Byssochlamys spectabilis (strain No. 5 / NBRC 109023)</name>
    <name type="common">Paecilomyces variotii</name>
    <dbReference type="NCBI Taxonomy" id="1356009"/>
    <lineage>
        <taxon>Eukaryota</taxon>
        <taxon>Fungi</taxon>
        <taxon>Dikarya</taxon>
        <taxon>Ascomycota</taxon>
        <taxon>Pezizomycotina</taxon>
        <taxon>Eurotiomycetes</taxon>
        <taxon>Eurotiomycetidae</taxon>
        <taxon>Eurotiales</taxon>
        <taxon>Thermoascaceae</taxon>
        <taxon>Paecilomyces</taxon>
    </lineage>
</organism>
<dbReference type="OrthoDB" id="4187771at2759"/>
<protein>
    <submittedName>
        <fullName evidence="3">Uncharacterized protein</fullName>
    </submittedName>
</protein>
<evidence type="ECO:0000313" key="4">
    <source>
        <dbReference type="Proteomes" id="UP000018001"/>
    </source>
</evidence>
<dbReference type="InParanoid" id="V5G6G4"/>
<dbReference type="HOGENOM" id="CLU_1805899_0_0_1"/>
<dbReference type="EMBL" id="BAUL01000165">
    <property type="protein sequence ID" value="GAD96442.1"/>
    <property type="molecule type" value="Genomic_DNA"/>
</dbReference>
<proteinExistence type="predicted"/>
<feature type="chain" id="PRO_5004733542" evidence="2">
    <location>
        <begin position="28"/>
        <end position="143"/>
    </location>
</feature>
<accession>V5G6G4</accession>
<feature type="signal peptide" evidence="2">
    <location>
        <begin position="1"/>
        <end position="27"/>
    </location>
</feature>
<comment type="caution">
    <text evidence="3">The sequence shown here is derived from an EMBL/GenBank/DDBJ whole genome shotgun (WGS) entry which is preliminary data.</text>
</comment>
<reference evidence="4" key="1">
    <citation type="journal article" date="2014" name="Genome Announc.">
        <title>Draft genome sequence of the formaldehyde-resistant fungus Byssochlamys spectabilis No. 5 (anamorph Paecilomyces variotii No. 5) (NBRC109023).</title>
        <authorList>
            <person name="Oka T."/>
            <person name="Ekino K."/>
            <person name="Fukuda K."/>
            <person name="Nomura Y."/>
        </authorList>
    </citation>
    <scope>NUCLEOTIDE SEQUENCE [LARGE SCALE GENOMIC DNA]</scope>
    <source>
        <strain evidence="4">No. 5 / NBRC 109023</strain>
    </source>
</reference>